<dbReference type="AlphaFoldDB" id="A0A484MY80"/>
<proteinExistence type="predicted"/>
<evidence type="ECO:0000313" key="2">
    <source>
        <dbReference type="Proteomes" id="UP000595140"/>
    </source>
</evidence>
<sequence length="87" mass="10020">MSSTSSIDTHKEIICLHQNYSFNHPLVLCSFNIKIRCIPTAPSIDAYIGGRNKGQRVYSYFSSSHFWHLSNMNSQYKIDNMSLTFLL</sequence>
<dbReference type="OrthoDB" id="4418812at2759"/>
<dbReference type="EMBL" id="OOIL02005040">
    <property type="protein sequence ID" value="VFQ93822.1"/>
    <property type="molecule type" value="Genomic_DNA"/>
</dbReference>
<name>A0A484MY80_9ASTE</name>
<dbReference type="Proteomes" id="UP000595140">
    <property type="component" value="Unassembled WGS sequence"/>
</dbReference>
<reference evidence="1 2" key="1">
    <citation type="submission" date="2018-04" db="EMBL/GenBank/DDBJ databases">
        <authorList>
            <person name="Vogel A."/>
        </authorList>
    </citation>
    <scope>NUCLEOTIDE SEQUENCE [LARGE SCALE GENOMIC DNA]</scope>
</reference>
<evidence type="ECO:0000313" key="1">
    <source>
        <dbReference type="EMBL" id="VFQ93822.1"/>
    </source>
</evidence>
<organism evidence="1 2">
    <name type="scientific">Cuscuta campestris</name>
    <dbReference type="NCBI Taxonomy" id="132261"/>
    <lineage>
        <taxon>Eukaryota</taxon>
        <taxon>Viridiplantae</taxon>
        <taxon>Streptophyta</taxon>
        <taxon>Embryophyta</taxon>
        <taxon>Tracheophyta</taxon>
        <taxon>Spermatophyta</taxon>
        <taxon>Magnoliopsida</taxon>
        <taxon>eudicotyledons</taxon>
        <taxon>Gunneridae</taxon>
        <taxon>Pentapetalae</taxon>
        <taxon>asterids</taxon>
        <taxon>lamiids</taxon>
        <taxon>Solanales</taxon>
        <taxon>Convolvulaceae</taxon>
        <taxon>Cuscuteae</taxon>
        <taxon>Cuscuta</taxon>
        <taxon>Cuscuta subgen. Grammica</taxon>
        <taxon>Cuscuta sect. Cleistogrammica</taxon>
    </lineage>
</organism>
<gene>
    <name evidence="1" type="ORF">CCAM_LOCUS35598</name>
</gene>
<keyword evidence="2" id="KW-1185">Reference proteome</keyword>
<accession>A0A484MY80</accession>
<protein>
    <submittedName>
        <fullName evidence="1">Uncharacterized protein</fullName>
    </submittedName>
</protein>